<evidence type="ECO:0000313" key="1">
    <source>
        <dbReference type="EMBL" id="EGY53319.1"/>
    </source>
</evidence>
<organism evidence="1 2">
    <name type="scientific">Neisseria shayeganii 871</name>
    <dbReference type="NCBI Taxonomy" id="1032488"/>
    <lineage>
        <taxon>Bacteria</taxon>
        <taxon>Pseudomonadati</taxon>
        <taxon>Pseudomonadota</taxon>
        <taxon>Betaproteobacteria</taxon>
        <taxon>Neisseriales</taxon>
        <taxon>Neisseriaceae</taxon>
        <taxon>Neisseria</taxon>
    </lineage>
</organism>
<gene>
    <name evidence="1" type="ORF">HMPREF9371_0428</name>
</gene>
<protein>
    <submittedName>
        <fullName evidence="1">Uncharacterized protein</fullName>
    </submittedName>
</protein>
<dbReference type="EMBL" id="AGAY01000017">
    <property type="protein sequence ID" value="EGY53319.1"/>
    <property type="molecule type" value="Genomic_DNA"/>
</dbReference>
<comment type="caution">
    <text evidence="1">The sequence shown here is derived from an EMBL/GenBank/DDBJ whole genome shotgun (WGS) entry which is preliminary data.</text>
</comment>
<name>G4CFQ3_9NEIS</name>
<keyword evidence="2" id="KW-1185">Reference proteome</keyword>
<sequence>MVSRPIGNLPTGRIQKNLPLVCAKAKFQDVFGQAGIFKRKKTAQGFPLCRQQF</sequence>
<evidence type="ECO:0000313" key="2">
    <source>
        <dbReference type="Proteomes" id="UP000003019"/>
    </source>
</evidence>
<dbReference type="Proteomes" id="UP000003019">
    <property type="component" value="Unassembled WGS sequence"/>
</dbReference>
<reference evidence="1 2" key="1">
    <citation type="submission" date="2011-05" db="EMBL/GenBank/DDBJ databases">
        <authorList>
            <person name="Muzny D."/>
            <person name="Qin X."/>
            <person name="Deng J."/>
            <person name="Jiang H."/>
            <person name="Liu Y."/>
            <person name="Qu J."/>
            <person name="Song X.-Z."/>
            <person name="Zhang L."/>
            <person name="Thornton R."/>
            <person name="Coyle M."/>
            <person name="Francisco L."/>
            <person name="Jackson L."/>
            <person name="Javaid M."/>
            <person name="Korchina V."/>
            <person name="Kovar C."/>
            <person name="Mata R."/>
            <person name="Mathew T."/>
            <person name="Ngo R."/>
            <person name="Nguyen L."/>
            <person name="Nguyen N."/>
            <person name="Okwuonu G."/>
            <person name="Ongeri F."/>
            <person name="Pham C."/>
            <person name="Simmons D."/>
            <person name="Wilczek-Boney K."/>
            <person name="Hale W."/>
            <person name="Jakkamsetti A."/>
            <person name="Pham P."/>
            <person name="Ruth R."/>
            <person name="San Lucas F."/>
            <person name="Warren J."/>
            <person name="Zhang J."/>
            <person name="Zhao Z."/>
            <person name="Zhou C."/>
            <person name="Zhu D."/>
            <person name="Lee S."/>
            <person name="Bess C."/>
            <person name="Blankenburg K."/>
            <person name="Forbes L."/>
            <person name="Fu Q."/>
            <person name="Gubbala S."/>
            <person name="Hirani K."/>
            <person name="Jayaseelan J.C."/>
            <person name="Lara F."/>
            <person name="Munidasa M."/>
            <person name="Palculict T."/>
            <person name="Patil S."/>
            <person name="Pu L.-L."/>
            <person name="Saada N."/>
            <person name="Tang L."/>
            <person name="Weissenberger G."/>
            <person name="Zhu Y."/>
            <person name="Hemphill L."/>
            <person name="Shang Y."/>
            <person name="Youmans B."/>
            <person name="Ayvaz T."/>
            <person name="Ross M."/>
            <person name="Santibanez J."/>
            <person name="Aqrawi P."/>
            <person name="Gross S."/>
            <person name="Joshi V."/>
            <person name="Fowler G."/>
            <person name="Nazareth L."/>
            <person name="Reid J."/>
            <person name="Worley K."/>
            <person name="Petrosino J."/>
            <person name="Highlander S."/>
            <person name="Gibbs R."/>
        </authorList>
    </citation>
    <scope>NUCLEOTIDE SEQUENCE [LARGE SCALE GENOMIC DNA]</scope>
    <source>
        <strain evidence="1 2">871</strain>
    </source>
</reference>
<accession>G4CFQ3</accession>
<dbReference type="HOGENOM" id="CLU_3063857_0_0_4"/>
<dbReference type="AlphaFoldDB" id="G4CFQ3"/>
<proteinExistence type="predicted"/>